<name>V8N9X4_OPHHA</name>
<dbReference type="EMBL" id="AZIM01005944">
    <property type="protein sequence ID" value="ETE59049.1"/>
    <property type="molecule type" value="Genomic_DNA"/>
</dbReference>
<organism evidence="2 3">
    <name type="scientific">Ophiophagus hannah</name>
    <name type="common">King cobra</name>
    <name type="synonym">Naja hannah</name>
    <dbReference type="NCBI Taxonomy" id="8665"/>
    <lineage>
        <taxon>Eukaryota</taxon>
        <taxon>Metazoa</taxon>
        <taxon>Chordata</taxon>
        <taxon>Craniata</taxon>
        <taxon>Vertebrata</taxon>
        <taxon>Euteleostomi</taxon>
        <taxon>Lepidosauria</taxon>
        <taxon>Squamata</taxon>
        <taxon>Bifurcata</taxon>
        <taxon>Unidentata</taxon>
        <taxon>Episquamata</taxon>
        <taxon>Toxicofera</taxon>
        <taxon>Serpentes</taxon>
        <taxon>Colubroidea</taxon>
        <taxon>Elapidae</taxon>
        <taxon>Elapinae</taxon>
        <taxon>Ophiophagus</taxon>
    </lineage>
</organism>
<keyword evidence="3" id="KW-1185">Reference proteome</keyword>
<evidence type="ECO:0000313" key="2">
    <source>
        <dbReference type="EMBL" id="ETE59049.1"/>
    </source>
</evidence>
<sequence>MVNSSLSLGHKSHGVTLGQHSLLAQPTSQGCSVENRRREEFLKKGKKEKRKKGDRKEREGRERERERKELKEKKGREGRKEGKKEGRREKRKGRKEGDRKERKEGGREKGIKGREEGGRERNEIYERKEEGLDLIIFFFKKIPKLQKKPSKNACTRAHTHTHTLTDFLTTLKQGAIMSCIEHPGSRPITVVQEEKADNLVVRLTLLSNSAFLPPLFSPGSFQLDSGKPFSRLYVAHPWA</sequence>
<evidence type="ECO:0000313" key="3">
    <source>
        <dbReference type="Proteomes" id="UP000018936"/>
    </source>
</evidence>
<feature type="compositionally biased region" description="Basic and acidic residues" evidence="1">
    <location>
        <begin position="95"/>
        <end position="119"/>
    </location>
</feature>
<feature type="region of interest" description="Disordered" evidence="1">
    <location>
        <begin position="1"/>
        <end position="119"/>
    </location>
</feature>
<feature type="compositionally biased region" description="Polar residues" evidence="1">
    <location>
        <begin position="18"/>
        <end position="32"/>
    </location>
</feature>
<feature type="compositionally biased region" description="Basic and acidic residues" evidence="1">
    <location>
        <begin position="34"/>
        <end position="43"/>
    </location>
</feature>
<feature type="non-terminal residue" evidence="2">
    <location>
        <position position="1"/>
    </location>
</feature>
<comment type="caution">
    <text evidence="2">The sequence shown here is derived from an EMBL/GenBank/DDBJ whole genome shotgun (WGS) entry which is preliminary data.</text>
</comment>
<feature type="compositionally biased region" description="Basic and acidic residues" evidence="1">
    <location>
        <begin position="54"/>
        <end position="88"/>
    </location>
</feature>
<reference evidence="2 3" key="1">
    <citation type="journal article" date="2013" name="Proc. Natl. Acad. Sci. U.S.A.">
        <title>The king cobra genome reveals dynamic gene evolution and adaptation in the snake venom system.</title>
        <authorList>
            <person name="Vonk F.J."/>
            <person name="Casewell N.R."/>
            <person name="Henkel C.V."/>
            <person name="Heimberg A.M."/>
            <person name="Jansen H.J."/>
            <person name="McCleary R.J."/>
            <person name="Kerkkamp H.M."/>
            <person name="Vos R.A."/>
            <person name="Guerreiro I."/>
            <person name="Calvete J.J."/>
            <person name="Wuster W."/>
            <person name="Woods A.E."/>
            <person name="Logan J.M."/>
            <person name="Harrison R.A."/>
            <person name="Castoe T.A."/>
            <person name="de Koning A.P."/>
            <person name="Pollock D.D."/>
            <person name="Yandell M."/>
            <person name="Calderon D."/>
            <person name="Renjifo C."/>
            <person name="Currier R.B."/>
            <person name="Salgado D."/>
            <person name="Pla D."/>
            <person name="Sanz L."/>
            <person name="Hyder A.S."/>
            <person name="Ribeiro J.M."/>
            <person name="Arntzen J.W."/>
            <person name="van den Thillart G.E."/>
            <person name="Boetzer M."/>
            <person name="Pirovano W."/>
            <person name="Dirks R.P."/>
            <person name="Spaink H.P."/>
            <person name="Duboule D."/>
            <person name="McGlinn E."/>
            <person name="Kini R.M."/>
            <person name="Richardson M.K."/>
        </authorList>
    </citation>
    <scope>NUCLEOTIDE SEQUENCE</scope>
    <source>
        <tissue evidence="2">Blood</tissue>
    </source>
</reference>
<protein>
    <submittedName>
        <fullName evidence="2">Pxr1</fullName>
    </submittedName>
</protein>
<proteinExistence type="predicted"/>
<accession>V8N9X4</accession>
<feature type="compositionally biased region" description="Basic residues" evidence="1">
    <location>
        <begin position="44"/>
        <end position="53"/>
    </location>
</feature>
<dbReference type="Proteomes" id="UP000018936">
    <property type="component" value="Unassembled WGS sequence"/>
</dbReference>
<gene>
    <name evidence="2" type="primary">PXR1</name>
    <name evidence="2" type="ORF">L345_15221</name>
</gene>
<dbReference type="AlphaFoldDB" id="V8N9X4"/>
<evidence type="ECO:0000256" key="1">
    <source>
        <dbReference type="SAM" id="MobiDB-lite"/>
    </source>
</evidence>